<dbReference type="OMA" id="VLEQYTM"/>
<evidence type="ECO:0000256" key="1">
    <source>
        <dbReference type="ARBA" id="ARBA00004202"/>
    </source>
</evidence>
<dbReference type="STRING" id="225164.V3ZX99"/>
<dbReference type="PANTHER" id="PTHR23281">
    <property type="entry name" value="MERLIN/MOESIN/EZRIN/RADIXIN"/>
    <property type="match status" value="1"/>
</dbReference>
<dbReference type="KEGG" id="lgi:LOTGIDRAFT_107124"/>
<dbReference type="GeneID" id="20230180"/>
<protein>
    <recommendedName>
        <fullName evidence="4">FERM domain-containing protein</fullName>
    </recommendedName>
</protein>
<dbReference type="InterPro" id="IPR011993">
    <property type="entry name" value="PH-like_dom_sf"/>
</dbReference>
<reference evidence="5 6" key="1">
    <citation type="journal article" date="2013" name="Nature">
        <title>Insights into bilaterian evolution from three spiralian genomes.</title>
        <authorList>
            <person name="Simakov O."/>
            <person name="Marletaz F."/>
            <person name="Cho S.J."/>
            <person name="Edsinger-Gonzales E."/>
            <person name="Havlak P."/>
            <person name="Hellsten U."/>
            <person name="Kuo D.H."/>
            <person name="Larsson T."/>
            <person name="Lv J."/>
            <person name="Arendt D."/>
            <person name="Savage R."/>
            <person name="Osoegawa K."/>
            <person name="de Jong P."/>
            <person name="Grimwood J."/>
            <person name="Chapman J.A."/>
            <person name="Shapiro H."/>
            <person name="Aerts A."/>
            <person name="Otillar R.P."/>
            <person name="Terry A.Y."/>
            <person name="Boore J.L."/>
            <person name="Grigoriev I.V."/>
            <person name="Lindberg D.R."/>
            <person name="Seaver E.C."/>
            <person name="Weisblat D.A."/>
            <person name="Putnam N.H."/>
            <person name="Rokhsar D.S."/>
        </authorList>
    </citation>
    <scope>NUCLEOTIDE SEQUENCE [LARGE SCALE GENOMIC DNA]</scope>
</reference>
<keyword evidence="6" id="KW-1185">Reference proteome</keyword>
<dbReference type="PROSITE" id="PS00660">
    <property type="entry name" value="FERM_1"/>
    <property type="match status" value="1"/>
</dbReference>
<dbReference type="Gene3D" id="1.20.80.10">
    <property type="match status" value="1"/>
</dbReference>
<evidence type="ECO:0000256" key="2">
    <source>
        <dbReference type="ARBA" id="ARBA00022475"/>
    </source>
</evidence>
<feature type="non-terminal residue" evidence="5">
    <location>
        <position position="1"/>
    </location>
</feature>
<dbReference type="Gene3D" id="3.10.20.90">
    <property type="entry name" value="Phosphatidylinositol 3-kinase Catalytic Subunit, Chain A, domain 1"/>
    <property type="match status" value="1"/>
</dbReference>
<dbReference type="Pfam" id="PF09380">
    <property type="entry name" value="FERM_C"/>
    <property type="match status" value="1"/>
</dbReference>
<accession>V3ZX99</accession>
<dbReference type="RefSeq" id="XP_009062197.1">
    <property type="nucleotide sequence ID" value="XM_009063949.1"/>
</dbReference>
<keyword evidence="2" id="KW-1003">Cell membrane</keyword>
<evidence type="ECO:0000259" key="4">
    <source>
        <dbReference type="PROSITE" id="PS50057"/>
    </source>
</evidence>
<dbReference type="Pfam" id="PF00373">
    <property type="entry name" value="FERM_M"/>
    <property type="match status" value="1"/>
</dbReference>
<sequence>LKVEVNTMEYDLMFTIQSKTTGLQMLYDVIAPIGLTDMWFFGLQYVDCKGYTRWLKLNKKVINQDVKKETPLQFQFRTKFFPEDVSEELFTDISQSLIFLQVKESLLNDDIYCPPETAVLLGSYACQAKYGDYNPESQPSGFLSNDRILPERVYEQHKLSKEQWEERIKTWYAEHKGMLKEDAMMEYLKIAQDLEMYGVNYFDIKNKRGTELKVGVDALGLNIYEKDDQLTPKIGFSWSEIRNISLNDKKLVIKPIDKKAPDFVFYVPHLHINKHILALCMGNHELYMRRQQPTTIMVQEMKAQSKKERLSRRQERLVV</sequence>
<dbReference type="GO" id="GO:0005886">
    <property type="term" value="C:plasma membrane"/>
    <property type="evidence" value="ECO:0007669"/>
    <property type="project" value="UniProtKB-SubCell"/>
</dbReference>
<dbReference type="SUPFAM" id="SSF47031">
    <property type="entry name" value="Second domain of FERM"/>
    <property type="match status" value="1"/>
</dbReference>
<dbReference type="InterPro" id="IPR035963">
    <property type="entry name" value="FERM_2"/>
</dbReference>
<dbReference type="InterPro" id="IPR019747">
    <property type="entry name" value="FERM_CS"/>
</dbReference>
<dbReference type="Gene3D" id="2.30.29.30">
    <property type="entry name" value="Pleckstrin-homology domain (PH domain)/Phosphotyrosine-binding domain (PTB)"/>
    <property type="match status" value="1"/>
</dbReference>
<dbReference type="FunFam" id="2.30.29.30:FF:000003">
    <property type="entry name" value="Radixin isoform 1"/>
    <property type="match status" value="1"/>
</dbReference>
<dbReference type="InterPro" id="IPR000299">
    <property type="entry name" value="FERM_domain"/>
</dbReference>
<dbReference type="GO" id="GO:0003779">
    <property type="term" value="F:actin binding"/>
    <property type="evidence" value="ECO:0007669"/>
    <property type="project" value="InterPro"/>
</dbReference>
<dbReference type="InterPro" id="IPR011174">
    <property type="entry name" value="ERM"/>
</dbReference>
<dbReference type="FunFam" id="1.20.80.10:FF:000002">
    <property type="entry name" value="radixin isoform X1"/>
    <property type="match status" value="1"/>
</dbReference>
<evidence type="ECO:0000256" key="3">
    <source>
        <dbReference type="ARBA" id="ARBA00023136"/>
    </source>
</evidence>
<dbReference type="OrthoDB" id="6018897at2759"/>
<dbReference type="Pfam" id="PF09379">
    <property type="entry name" value="FERM_N"/>
    <property type="match status" value="1"/>
</dbReference>
<dbReference type="InterPro" id="IPR029071">
    <property type="entry name" value="Ubiquitin-like_domsf"/>
</dbReference>
<dbReference type="InterPro" id="IPR018979">
    <property type="entry name" value="FERM_N"/>
</dbReference>
<name>V3ZX99_LOTGI</name>
<dbReference type="PROSITE" id="PS00661">
    <property type="entry name" value="FERM_2"/>
    <property type="match status" value="1"/>
</dbReference>
<dbReference type="PRINTS" id="PR00661">
    <property type="entry name" value="ERMFAMILY"/>
</dbReference>
<dbReference type="AlphaFoldDB" id="V3ZX99"/>
<evidence type="ECO:0000313" key="6">
    <source>
        <dbReference type="Proteomes" id="UP000030746"/>
    </source>
</evidence>
<gene>
    <name evidence="5" type="ORF">LOTGIDRAFT_107124</name>
</gene>
<dbReference type="PRINTS" id="PR00935">
    <property type="entry name" value="BAND41"/>
</dbReference>
<dbReference type="CTD" id="20230180"/>
<dbReference type="SMART" id="SM01196">
    <property type="entry name" value="FERM_C"/>
    <property type="match status" value="1"/>
</dbReference>
<dbReference type="InterPro" id="IPR014352">
    <property type="entry name" value="FERM/acyl-CoA-bd_prot_sf"/>
</dbReference>
<keyword evidence="3" id="KW-0472">Membrane</keyword>
<dbReference type="InterPro" id="IPR000798">
    <property type="entry name" value="Ez/rad/moesin-like"/>
</dbReference>
<dbReference type="SMART" id="SM00295">
    <property type="entry name" value="B41"/>
    <property type="match status" value="1"/>
</dbReference>
<dbReference type="CDD" id="cd13194">
    <property type="entry name" value="FERM_C_ERM"/>
    <property type="match status" value="1"/>
</dbReference>
<dbReference type="PROSITE" id="PS50057">
    <property type="entry name" value="FERM_3"/>
    <property type="match status" value="1"/>
</dbReference>
<proteinExistence type="predicted"/>
<dbReference type="SUPFAM" id="SSF50729">
    <property type="entry name" value="PH domain-like"/>
    <property type="match status" value="1"/>
</dbReference>
<organism evidence="5 6">
    <name type="scientific">Lottia gigantea</name>
    <name type="common">Giant owl limpet</name>
    <dbReference type="NCBI Taxonomy" id="225164"/>
    <lineage>
        <taxon>Eukaryota</taxon>
        <taxon>Metazoa</taxon>
        <taxon>Spiralia</taxon>
        <taxon>Lophotrochozoa</taxon>
        <taxon>Mollusca</taxon>
        <taxon>Gastropoda</taxon>
        <taxon>Patellogastropoda</taxon>
        <taxon>Lottioidea</taxon>
        <taxon>Lottiidae</taxon>
        <taxon>Lottia</taxon>
    </lineage>
</organism>
<dbReference type="InterPro" id="IPR019749">
    <property type="entry name" value="Band_41_domain"/>
</dbReference>
<dbReference type="InterPro" id="IPR018980">
    <property type="entry name" value="FERM_PH-like_C"/>
</dbReference>
<dbReference type="HOGENOM" id="CLU_003623_6_0_1"/>
<dbReference type="Proteomes" id="UP000030746">
    <property type="component" value="Unassembled WGS sequence"/>
</dbReference>
<dbReference type="CDD" id="cd14473">
    <property type="entry name" value="FERM_B-lobe"/>
    <property type="match status" value="1"/>
</dbReference>
<dbReference type="FunFam" id="3.10.20.90:FF:000013">
    <property type="entry name" value="radixin isoform X1"/>
    <property type="match status" value="1"/>
</dbReference>
<evidence type="ECO:0000313" key="5">
    <source>
        <dbReference type="EMBL" id="ESO87250.1"/>
    </source>
</evidence>
<comment type="subcellular location">
    <subcellularLocation>
        <location evidence="1">Cell membrane</location>
        <topology evidence="1">Peripheral membrane protein</topology>
    </subcellularLocation>
</comment>
<dbReference type="InterPro" id="IPR041789">
    <property type="entry name" value="ERM_FERM_C"/>
</dbReference>
<dbReference type="InterPro" id="IPR019748">
    <property type="entry name" value="FERM_central"/>
</dbReference>
<feature type="domain" description="FERM" evidence="4">
    <location>
        <begin position="1"/>
        <end position="291"/>
    </location>
</feature>
<dbReference type="SUPFAM" id="SSF54236">
    <property type="entry name" value="Ubiquitin-like"/>
    <property type="match status" value="1"/>
</dbReference>
<dbReference type="EMBL" id="KB202953">
    <property type="protein sequence ID" value="ESO87250.1"/>
    <property type="molecule type" value="Genomic_DNA"/>
</dbReference>